<dbReference type="PANTHER" id="PTHR13355">
    <property type="entry name" value="GLUCOSAMINE 6-PHOSPHATE N-ACETYLTRANSFERASE"/>
    <property type="match status" value="1"/>
</dbReference>
<proteinExistence type="predicted"/>
<dbReference type="Pfam" id="PF13673">
    <property type="entry name" value="Acetyltransf_10"/>
    <property type="match status" value="1"/>
</dbReference>
<protein>
    <submittedName>
        <fullName evidence="2">GNAT family N-acetyltransferase</fullName>
    </submittedName>
</protein>
<dbReference type="InterPro" id="IPR000182">
    <property type="entry name" value="GNAT_dom"/>
</dbReference>
<dbReference type="EMBL" id="JBHLUX010000005">
    <property type="protein sequence ID" value="MFC0469379.1"/>
    <property type="molecule type" value="Genomic_DNA"/>
</dbReference>
<dbReference type="SUPFAM" id="SSF55729">
    <property type="entry name" value="Acyl-CoA N-acyltransferases (Nat)"/>
    <property type="match status" value="1"/>
</dbReference>
<keyword evidence="3" id="KW-1185">Reference proteome</keyword>
<gene>
    <name evidence="2" type="ORF">ACFFHM_02200</name>
</gene>
<dbReference type="Gene3D" id="3.40.630.30">
    <property type="match status" value="1"/>
</dbReference>
<evidence type="ECO:0000313" key="3">
    <source>
        <dbReference type="Proteomes" id="UP001589838"/>
    </source>
</evidence>
<evidence type="ECO:0000313" key="2">
    <source>
        <dbReference type="EMBL" id="MFC0469379.1"/>
    </source>
</evidence>
<organism evidence="2 3">
    <name type="scientific">Halalkalibacter kiskunsagensis</name>
    <dbReference type="NCBI Taxonomy" id="1548599"/>
    <lineage>
        <taxon>Bacteria</taxon>
        <taxon>Bacillati</taxon>
        <taxon>Bacillota</taxon>
        <taxon>Bacilli</taxon>
        <taxon>Bacillales</taxon>
        <taxon>Bacillaceae</taxon>
        <taxon>Halalkalibacter</taxon>
    </lineage>
</organism>
<evidence type="ECO:0000259" key="1">
    <source>
        <dbReference type="PROSITE" id="PS51186"/>
    </source>
</evidence>
<dbReference type="PROSITE" id="PS51186">
    <property type="entry name" value="GNAT"/>
    <property type="match status" value="1"/>
</dbReference>
<reference evidence="2 3" key="1">
    <citation type="submission" date="2024-09" db="EMBL/GenBank/DDBJ databases">
        <authorList>
            <person name="Sun Q."/>
            <person name="Mori K."/>
        </authorList>
    </citation>
    <scope>NUCLEOTIDE SEQUENCE [LARGE SCALE GENOMIC DNA]</scope>
    <source>
        <strain evidence="2 3">NCAIM B.02610</strain>
    </source>
</reference>
<comment type="caution">
    <text evidence="2">The sequence shown here is derived from an EMBL/GenBank/DDBJ whole genome shotgun (WGS) entry which is preliminary data.</text>
</comment>
<feature type="domain" description="N-acetyltransferase" evidence="1">
    <location>
        <begin position="15"/>
        <end position="157"/>
    </location>
</feature>
<dbReference type="InterPro" id="IPR039143">
    <property type="entry name" value="GNPNAT1-like"/>
</dbReference>
<dbReference type="PANTHER" id="PTHR13355:SF11">
    <property type="entry name" value="GLUCOSAMINE 6-PHOSPHATE N-ACETYLTRANSFERASE"/>
    <property type="match status" value="1"/>
</dbReference>
<name>A0ABV6K802_9BACI</name>
<dbReference type="InterPro" id="IPR016181">
    <property type="entry name" value="Acyl_CoA_acyltransferase"/>
</dbReference>
<dbReference type="CDD" id="cd04301">
    <property type="entry name" value="NAT_SF"/>
    <property type="match status" value="1"/>
</dbReference>
<accession>A0ABV6K802</accession>
<dbReference type="Proteomes" id="UP001589838">
    <property type="component" value="Unassembled WGS sequence"/>
</dbReference>
<sequence>MNRRKENECMNWTVKSFKQLSTEELYEIIRLRIEVFVVEQQCPYQELDEKDQQAFHLLGKENGELKAYSRLFESGVVAEDASIGRVIVKESARGKGYGQVLLSHSIEYLEKRGEEKSILIHAQQYLERFYQSFGFDPISEVYLLDGIDHLDMRRRLTR</sequence>
<dbReference type="RefSeq" id="WP_390183767.1">
    <property type="nucleotide sequence ID" value="NZ_JAXBLX010000005.1"/>
</dbReference>